<evidence type="ECO:0000313" key="2">
    <source>
        <dbReference type="EMBL" id="EJK51080.1"/>
    </source>
</evidence>
<dbReference type="EMBL" id="AGNL01042256">
    <property type="protein sequence ID" value="EJK51080.1"/>
    <property type="molecule type" value="Genomic_DNA"/>
</dbReference>
<reference evidence="2 3" key="1">
    <citation type="journal article" date="2012" name="Genome Biol.">
        <title>Genome and low-iron response of an oceanic diatom adapted to chronic iron limitation.</title>
        <authorList>
            <person name="Lommer M."/>
            <person name="Specht M."/>
            <person name="Roy A.S."/>
            <person name="Kraemer L."/>
            <person name="Andreson R."/>
            <person name="Gutowska M.A."/>
            <person name="Wolf J."/>
            <person name="Bergner S.V."/>
            <person name="Schilhabel M.B."/>
            <person name="Klostermeier U.C."/>
            <person name="Beiko R.G."/>
            <person name="Rosenstiel P."/>
            <person name="Hippler M."/>
            <person name="Laroche J."/>
        </authorList>
    </citation>
    <scope>NUCLEOTIDE SEQUENCE [LARGE SCALE GENOMIC DNA]</scope>
    <source>
        <strain evidence="2 3">CCMP1005</strain>
    </source>
</reference>
<feature type="non-terminal residue" evidence="2">
    <location>
        <position position="267"/>
    </location>
</feature>
<dbReference type="Proteomes" id="UP000266841">
    <property type="component" value="Unassembled WGS sequence"/>
</dbReference>
<organism evidence="2 3">
    <name type="scientific">Thalassiosira oceanica</name>
    <name type="common">Marine diatom</name>
    <dbReference type="NCBI Taxonomy" id="159749"/>
    <lineage>
        <taxon>Eukaryota</taxon>
        <taxon>Sar</taxon>
        <taxon>Stramenopiles</taxon>
        <taxon>Ochrophyta</taxon>
        <taxon>Bacillariophyta</taxon>
        <taxon>Coscinodiscophyceae</taxon>
        <taxon>Thalassiosirophycidae</taxon>
        <taxon>Thalassiosirales</taxon>
        <taxon>Thalassiosiraceae</taxon>
        <taxon>Thalassiosira</taxon>
    </lineage>
</organism>
<feature type="compositionally biased region" description="Basic and acidic residues" evidence="1">
    <location>
        <begin position="116"/>
        <end position="130"/>
    </location>
</feature>
<evidence type="ECO:0000256" key="1">
    <source>
        <dbReference type="SAM" id="MobiDB-lite"/>
    </source>
</evidence>
<proteinExistence type="predicted"/>
<accession>K0RD13</accession>
<sequence>MLGRLFLSKSALLRWPTVAGRGARGGATAATVSPAYPWSTSLPPGGQWTEPDGTSLLGNATARSSLVVSDWIHGPTPIREPPSLLPPPCPPWGWGMDVSLSERLGAALHGVSPALRRADGGDHRRSKGADWPRPPAPRPQFKRGGLRSWASEGSYIASSALWGRGSWKHLAVNQALHDAGDSQLDGDSSRLQAAAAPPSVPARRGEPMHNLHNRISSHGYHAGVIHPRHREAPAFSGSKDQARSIGNHFQTVCPGSVLPSNPVPGLV</sequence>
<name>K0RD13_THAOC</name>
<dbReference type="AlphaFoldDB" id="K0RD13"/>
<keyword evidence="3" id="KW-1185">Reference proteome</keyword>
<gene>
    <name evidence="2" type="ORF">THAOC_29784</name>
</gene>
<protein>
    <submittedName>
        <fullName evidence="2">Uncharacterized protein</fullName>
    </submittedName>
</protein>
<comment type="caution">
    <text evidence="2">The sequence shown here is derived from an EMBL/GenBank/DDBJ whole genome shotgun (WGS) entry which is preliminary data.</text>
</comment>
<evidence type="ECO:0000313" key="3">
    <source>
        <dbReference type="Proteomes" id="UP000266841"/>
    </source>
</evidence>
<feature type="region of interest" description="Disordered" evidence="1">
    <location>
        <begin position="181"/>
        <end position="206"/>
    </location>
</feature>
<feature type="region of interest" description="Disordered" evidence="1">
    <location>
        <begin position="114"/>
        <end position="145"/>
    </location>
</feature>